<evidence type="ECO:0000313" key="2">
    <source>
        <dbReference type="Proteomes" id="UP000030401"/>
    </source>
</evidence>
<dbReference type="InterPro" id="IPR020108">
    <property type="entry name" value="Spore_coat_CotD"/>
</dbReference>
<dbReference type="AlphaFoldDB" id="A0A0A5G482"/>
<comment type="caution">
    <text evidence="1">The sequence shown here is derived from an EMBL/GenBank/DDBJ whole genome shotgun (WGS) entry which is preliminary data.</text>
</comment>
<keyword evidence="2" id="KW-1185">Reference proteome</keyword>
<organism evidence="1 2">
    <name type="scientific">Pontibacillus litoralis JSM 072002</name>
    <dbReference type="NCBI Taxonomy" id="1385512"/>
    <lineage>
        <taxon>Bacteria</taxon>
        <taxon>Bacillati</taxon>
        <taxon>Bacillota</taxon>
        <taxon>Bacilli</taxon>
        <taxon>Bacillales</taxon>
        <taxon>Bacillaceae</taxon>
        <taxon>Pontibacillus</taxon>
    </lineage>
</organism>
<proteinExistence type="predicted"/>
<keyword evidence="1" id="KW-0946">Virion</keyword>
<dbReference type="Pfam" id="PF11122">
    <property type="entry name" value="Spore-coat_CotD"/>
    <property type="match status" value="1"/>
</dbReference>
<evidence type="ECO:0000313" key="1">
    <source>
        <dbReference type="EMBL" id="KGX87926.1"/>
    </source>
</evidence>
<name>A0A0A5G482_9BACI</name>
<sequence>MHKKMCHPCHQPMACPAQTHVHPTKQCVKHQFYQQEVNNVYPTHTTNVNHLNTVNKNYFPHTESNVFQQTQQSVNMGPGYPMGMGPGMQGPGNQVAGAMSPGYGNMTGPMGMNKPGCGCYRD</sequence>
<accession>A0A0A5G482</accession>
<protein>
    <submittedName>
        <fullName evidence="1">Spore coat protein</fullName>
    </submittedName>
</protein>
<dbReference type="RefSeq" id="WP_052127127.1">
    <property type="nucleotide sequence ID" value="NZ_AVPG01000004.1"/>
</dbReference>
<dbReference type="Proteomes" id="UP000030401">
    <property type="component" value="Unassembled WGS sequence"/>
</dbReference>
<gene>
    <name evidence="1" type="ORF">N784_12540</name>
</gene>
<dbReference type="eggNOG" id="ENOG50332Y4">
    <property type="taxonomic scope" value="Bacteria"/>
</dbReference>
<dbReference type="EMBL" id="AVPG01000004">
    <property type="protein sequence ID" value="KGX87926.1"/>
    <property type="molecule type" value="Genomic_DNA"/>
</dbReference>
<reference evidence="1 2" key="1">
    <citation type="submission" date="2013-08" db="EMBL/GenBank/DDBJ databases">
        <authorList>
            <person name="Huang J."/>
            <person name="Wang G."/>
        </authorList>
    </citation>
    <scope>NUCLEOTIDE SEQUENCE [LARGE SCALE GENOMIC DNA]</scope>
    <source>
        <strain evidence="1 2">JSM 072002</strain>
    </source>
</reference>
<dbReference type="STRING" id="1385512.N784_12540"/>
<keyword evidence="1" id="KW-0167">Capsid protein</keyword>